<comment type="caution">
    <text evidence="1">The sequence shown here is derived from an EMBL/GenBank/DDBJ whole genome shotgun (WGS) entry which is preliminary data.</text>
</comment>
<reference evidence="1 2" key="1">
    <citation type="journal article" date="2020" name="Nature">
        <title>Six reference-quality genomes reveal evolution of bat adaptations.</title>
        <authorList>
            <person name="Jebb D."/>
            <person name="Huang Z."/>
            <person name="Pippel M."/>
            <person name="Hughes G.M."/>
            <person name="Lavrichenko K."/>
            <person name="Devanna P."/>
            <person name="Winkler S."/>
            <person name="Jermiin L.S."/>
            <person name="Skirmuntt E.C."/>
            <person name="Katzourakis A."/>
            <person name="Burkitt-Gray L."/>
            <person name="Ray D.A."/>
            <person name="Sullivan K.A.M."/>
            <person name="Roscito J.G."/>
            <person name="Kirilenko B.M."/>
            <person name="Davalos L.M."/>
            <person name="Corthals A.P."/>
            <person name="Power M.L."/>
            <person name="Jones G."/>
            <person name="Ransome R.D."/>
            <person name="Dechmann D.K.N."/>
            <person name="Locatelli A.G."/>
            <person name="Puechmaille S.J."/>
            <person name="Fedrigo O."/>
            <person name="Jarvis E.D."/>
            <person name="Hiller M."/>
            <person name="Vernes S.C."/>
            <person name="Myers E.W."/>
            <person name="Teeling E.C."/>
        </authorList>
    </citation>
    <scope>NUCLEOTIDE SEQUENCE [LARGE SCALE GENOMIC DNA]</scope>
    <source>
        <strain evidence="1">Bat1K_MPI-CBG_1</strain>
    </source>
</reference>
<dbReference type="Proteomes" id="UP000664940">
    <property type="component" value="Unassembled WGS sequence"/>
</dbReference>
<dbReference type="EMBL" id="JABVXQ010000002">
    <property type="protein sequence ID" value="KAF6125127.1"/>
    <property type="molecule type" value="Genomic_DNA"/>
</dbReference>
<evidence type="ECO:0000313" key="1">
    <source>
        <dbReference type="EMBL" id="KAF6125127.1"/>
    </source>
</evidence>
<protein>
    <submittedName>
        <fullName evidence="1">Uncharacterized protein</fullName>
    </submittedName>
</protein>
<organism evidence="1 2">
    <name type="scientific">Phyllostomus discolor</name>
    <name type="common">pale spear-nosed bat</name>
    <dbReference type="NCBI Taxonomy" id="89673"/>
    <lineage>
        <taxon>Eukaryota</taxon>
        <taxon>Metazoa</taxon>
        <taxon>Chordata</taxon>
        <taxon>Craniata</taxon>
        <taxon>Vertebrata</taxon>
        <taxon>Euteleostomi</taxon>
        <taxon>Mammalia</taxon>
        <taxon>Eutheria</taxon>
        <taxon>Laurasiatheria</taxon>
        <taxon>Chiroptera</taxon>
        <taxon>Yangochiroptera</taxon>
        <taxon>Phyllostomidae</taxon>
        <taxon>Phyllostominae</taxon>
        <taxon>Phyllostomus</taxon>
    </lineage>
</organism>
<dbReference type="AlphaFoldDB" id="A0A834B2B2"/>
<name>A0A834B2B2_9CHIR</name>
<proteinExistence type="predicted"/>
<evidence type="ECO:0000313" key="2">
    <source>
        <dbReference type="Proteomes" id="UP000664940"/>
    </source>
</evidence>
<gene>
    <name evidence="1" type="ORF">HJG60_009672</name>
</gene>
<sequence>MIRVFRTFHVNGILHCVAFGSGFSPPAGISEVPLCCSMHRNFTSSYGRVSFCCMAVIPQFVHPLTRVNLQVRLRGHTGAMVLRHFQTGLHSSGTFKHSCWQCIRSLNMPHFCQHLLFSIKNYY</sequence>
<accession>A0A834B2B2</accession>